<name>A0A426YHR0_ENSVE</name>
<comment type="caution">
    <text evidence="2">The sequence shown here is derived from an EMBL/GenBank/DDBJ whole genome shotgun (WGS) entry which is preliminary data.</text>
</comment>
<evidence type="ECO:0000313" key="3">
    <source>
        <dbReference type="Proteomes" id="UP000287651"/>
    </source>
</evidence>
<feature type="compositionally biased region" description="Polar residues" evidence="1">
    <location>
        <begin position="1"/>
        <end position="11"/>
    </location>
</feature>
<evidence type="ECO:0000256" key="1">
    <source>
        <dbReference type="SAM" id="MobiDB-lite"/>
    </source>
</evidence>
<dbReference type="InterPro" id="IPR039280">
    <property type="entry name" value="VUP"/>
</dbReference>
<protein>
    <submittedName>
        <fullName evidence="2">Uncharacterized protein</fullName>
    </submittedName>
</protein>
<accession>A0A426YHR0</accession>
<evidence type="ECO:0000313" key="2">
    <source>
        <dbReference type="EMBL" id="RRT51216.1"/>
    </source>
</evidence>
<proteinExistence type="predicted"/>
<dbReference type="Proteomes" id="UP000287651">
    <property type="component" value="Unassembled WGS sequence"/>
</dbReference>
<gene>
    <name evidence="2" type="ORF">B296_00051241</name>
</gene>
<dbReference type="AlphaFoldDB" id="A0A426YHR0"/>
<sequence length="183" mass="20125">MEESKNPSANSAFRPKDGSASSEESGWTMYFEDFMASEQRKAAGGFSFGVVSGSSMISDAASCVAWKPSSASLQVSENYRKLSLKKRKGLLHDDSLEDTASSPVNSPKVTTMNFFPSYPILTSKPGFFRLCMLQEDDVGNKNGLQLNQTLNGFDFVEKTDECRELKKRGLCLVPLSMLVDYLG</sequence>
<dbReference type="EMBL" id="AMZH03012344">
    <property type="protein sequence ID" value="RRT51216.1"/>
    <property type="molecule type" value="Genomic_DNA"/>
</dbReference>
<dbReference type="PANTHER" id="PTHR33974:SF2">
    <property type="entry name" value="VASCULAR-RELATED UNKNOWN PROTEIN 1"/>
    <property type="match status" value="1"/>
</dbReference>
<dbReference type="PANTHER" id="PTHR33974">
    <property type="entry name" value="VASCULAR-RELATED UNKNOWN PROTEIN 1-RELATED"/>
    <property type="match status" value="1"/>
</dbReference>
<feature type="region of interest" description="Disordered" evidence="1">
    <location>
        <begin position="1"/>
        <end position="24"/>
    </location>
</feature>
<reference evidence="2 3" key="1">
    <citation type="journal article" date="2014" name="Agronomy (Basel)">
        <title>A Draft Genome Sequence for Ensete ventricosum, the Drought-Tolerant Tree Against Hunger.</title>
        <authorList>
            <person name="Harrison J."/>
            <person name="Moore K.A."/>
            <person name="Paszkiewicz K."/>
            <person name="Jones T."/>
            <person name="Grant M."/>
            <person name="Ambacheew D."/>
            <person name="Muzemil S."/>
            <person name="Studholme D.J."/>
        </authorList>
    </citation>
    <scope>NUCLEOTIDE SEQUENCE [LARGE SCALE GENOMIC DNA]</scope>
</reference>
<dbReference type="GO" id="GO:0010089">
    <property type="term" value="P:xylem development"/>
    <property type="evidence" value="ECO:0007669"/>
    <property type="project" value="InterPro"/>
</dbReference>
<organism evidence="2 3">
    <name type="scientific">Ensete ventricosum</name>
    <name type="common">Abyssinian banana</name>
    <name type="synonym">Musa ensete</name>
    <dbReference type="NCBI Taxonomy" id="4639"/>
    <lineage>
        <taxon>Eukaryota</taxon>
        <taxon>Viridiplantae</taxon>
        <taxon>Streptophyta</taxon>
        <taxon>Embryophyta</taxon>
        <taxon>Tracheophyta</taxon>
        <taxon>Spermatophyta</taxon>
        <taxon>Magnoliopsida</taxon>
        <taxon>Liliopsida</taxon>
        <taxon>Zingiberales</taxon>
        <taxon>Musaceae</taxon>
        <taxon>Ensete</taxon>
    </lineage>
</organism>